<evidence type="ECO:0000313" key="7">
    <source>
        <dbReference type="EMBL" id="RAL54666.1"/>
    </source>
</evidence>
<sequence>MADVWAWLLSFFILVSLVVLVVFQLMCLADLEFDYINPYDSASRINKVILPEFIIHGVLSFLYLVTGHWFAALLCAPYLYYNVTLYLGRQHLVDVTEIFNQLNYEKKRRLWKLGYLIIMLFISLFMVIYSALEDDEDLSQSQVFSFSTLHRRSTSNRRATTRPTAALPIRFSTLNWETLICLKLHSKSEVRKYGECRQRVVHYMKFILHILDDTHLFVRSDVGGMIRSAVSDFRDSNSYEKPT</sequence>
<dbReference type="Gene3D" id="3.30.70.1220">
    <property type="entry name" value="TFB5-like"/>
    <property type="match status" value="1"/>
</dbReference>
<dbReference type="Pfam" id="PF06331">
    <property type="entry name" value="Tfb5"/>
    <property type="match status" value="1"/>
</dbReference>
<dbReference type="SMART" id="SM01398">
    <property type="entry name" value="Cornichon"/>
    <property type="match status" value="1"/>
</dbReference>
<dbReference type="Pfam" id="PF03311">
    <property type="entry name" value="Cornichon"/>
    <property type="match status" value="1"/>
</dbReference>
<feature type="transmembrane region" description="Helical" evidence="6">
    <location>
        <begin position="113"/>
        <end position="132"/>
    </location>
</feature>
<dbReference type="SMART" id="SM01395">
    <property type="entry name" value="Tbf5"/>
    <property type="match status" value="1"/>
</dbReference>
<dbReference type="GO" id="GO:0000439">
    <property type="term" value="C:transcription factor TFIIH core complex"/>
    <property type="evidence" value="ECO:0007669"/>
    <property type="project" value="InterPro"/>
</dbReference>
<organism evidence="7 8">
    <name type="scientific">Cuscuta australis</name>
    <dbReference type="NCBI Taxonomy" id="267555"/>
    <lineage>
        <taxon>Eukaryota</taxon>
        <taxon>Viridiplantae</taxon>
        <taxon>Streptophyta</taxon>
        <taxon>Embryophyta</taxon>
        <taxon>Tracheophyta</taxon>
        <taxon>Spermatophyta</taxon>
        <taxon>Magnoliopsida</taxon>
        <taxon>eudicotyledons</taxon>
        <taxon>Gunneridae</taxon>
        <taxon>Pentapetalae</taxon>
        <taxon>asterids</taxon>
        <taxon>lamiids</taxon>
        <taxon>Solanales</taxon>
        <taxon>Convolvulaceae</taxon>
        <taxon>Cuscuteae</taxon>
        <taxon>Cuscuta</taxon>
        <taxon>Cuscuta subgen. Grammica</taxon>
        <taxon>Cuscuta sect. Cleistogrammica</taxon>
    </lineage>
</organism>
<gene>
    <name evidence="7" type="ORF">DM860_001794</name>
</gene>
<accession>A0A328EBA2</accession>
<dbReference type="GO" id="GO:0016192">
    <property type="term" value="P:vesicle-mediated transport"/>
    <property type="evidence" value="ECO:0007669"/>
    <property type="project" value="InterPro"/>
</dbReference>
<dbReference type="GO" id="GO:0006367">
    <property type="term" value="P:transcription initiation at RNA polymerase II promoter"/>
    <property type="evidence" value="ECO:0007669"/>
    <property type="project" value="InterPro"/>
</dbReference>
<dbReference type="InterPro" id="IPR003377">
    <property type="entry name" value="Cornichon"/>
</dbReference>
<reference evidence="7 8" key="1">
    <citation type="submission" date="2018-06" db="EMBL/GenBank/DDBJ databases">
        <title>The Genome of Cuscuta australis (Dodder) Provides Insight into the Evolution of Plant Parasitism.</title>
        <authorList>
            <person name="Liu H."/>
        </authorList>
    </citation>
    <scope>NUCLEOTIDE SEQUENCE [LARGE SCALE GENOMIC DNA]</scope>
    <source>
        <strain evidence="8">cv. Yunnan</strain>
        <tissue evidence="7">Vines</tissue>
    </source>
</reference>
<name>A0A328EBA2_9ASTE</name>
<dbReference type="AlphaFoldDB" id="A0A328EBA2"/>
<comment type="caution">
    <text evidence="7">The sequence shown here is derived from an EMBL/GenBank/DDBJ whole genome shotgun (WGS) entry which is preliminary data.</text>
</comment>
<dbReference type="EMBL" id="NQVE01000009">
    <property type="protein sequence ID" value="RAL54666.1"/>
    <property type="molecule type" value="Genomic_DNA"/>
</dbReference>
<dbReference type="GO" id="GO:0016020">
    <property type="term" value="C:membrane"/>
    <property type="evidence" value="ECO:0007669"/>
    <property type="project" value="UniProtKB-SubCell"/>
</dbReference>
<keyword evidence="8" id="KW-1185">Reference proteome</keyword>
<evidence type="ECO:0000256" key="4">
    <source>
        <dbReference type="ARBA" id="ARBA00022989"/>
    </source>
</evidence>
<comment type="similarity">
    <text evidence="2">Belongs to the cornichon family.</text>
</comment>
<comment type="subcellular location">
    <subcellularLocation>
        <location evidence="1">Membrane</location>
        <topology evidence="1">Multi-pass membrane protein</topology>
    </subcellularLocation>
</comment>
<keyword evidence="4 6" id="KW-1133">Transmembrane helix</keyword>
<proteinExistence type="inferred from homology"/>
<feature type="transmembrane region" description="Helical" evidence="6">
    <location>
        <begin position="53"/>
        <end position="81"/>
    </location>
</feature>
<keyword evidence="5 6" id="KW-0472">Membrane</keyword>
<dbReference type="Proteomes" id="UP000249390">
    <property type="component" value="Unassembled WGS sequence"/>
</dbReference>
<dbReference type="SUPFAM" id="SSF142897">
    <property type="entry name" value="TFB5-like"/>
    <property type="match status" value="1"/>
</dbReference>
<evidence type="ECO:0000256" key="5">
    <source>
        <dbReference type="ARBA" id="ARBA00023136"/>
    </source>
</evidence>
<evidence type="ECO:0000256" key="6">
    <source>
        <dbReference type="SAM" id="Phobius"/>
    </source>
</evidence>
<dbReference type="PANTHER" id="PTHR12290">
    <property type="entry name" value="CORNICHON-RELATED"/>
    <property type="match status" value="1"/>
</dbReference>
<evidence type="ECO:0000256" key="3">
    <source>
        <dbReference type="ARBA" id="ARBA00022692"/>
    </source>
</evidence>
<dbReference type="InterPro" id="IPR035935">
    <property type="entry name" value="TFB5-like_sf"/>
</dbReference>
<dbReference type="InterPro" id="IPR009400">
    <property type="entry name" value="TFIIH_TTDA/Tfb5"/>
</dbReference>
<evidence type="ECO:0000256" key="1">
    <source>
        <dbReference type="ARBA" id="ARBA00004141"/>
    </source>
</evidence>
<evidence type="ECO:0000256" key="2">
    <source>
        <dbReference type="ARBA" id="ARBA00010095"/>
    </source>
</evidence>
<evidence type="ECO:0000313" key="8">
    <source>
        <dbReference type="Proteomes" id="UP000249390"/>
    </source>
</evidence>
<keyword evidence="3 6" id="KW-0812">Transmembrane</keyword>
<protein>
    <submittedName>
        <fullName evidence="7">Uncharacterized protein</fullName>
    </submittedName>
</protein>
<dbReference type="GO" id="GO:0006289">
    <property type="term" value="P:nucleotide-excision repair"/>
    <property type="evidence" value="ECO:0007669"/>
    <property type="project" value="InterPro"/>
</dbReference>